<gene>
    <name evidence="1" type="ORF">NDU88_003152</name>
</gene>
<evidence type="ECO:0000313" key="2">
    <source>
        <dbReference type="Proteomes" id="UP001066276"/>
    </source>
</evidence>
<keyword evidence="2" id="KW-1185">Reference proteome</keyword>
<sequence length="130" mass="14639">MLMRSFRRELKKTKADGREDLVSQGEVLCPEAVKTKLRETRHHLARLHSDRQAAQPAGPLLRPLFFRVLAGEARLRPSKEIVSSGAKKRSRLKRAIQGCQEPHGNNVPLGLGLVLAVNRIRSQAYRESLL</sequence>
<organism evidence="1 2">
    <name type="scientific">Pleurodeles waltl</name>
    <name type="common">Iberian ribbed newt</name>
    <dbReference type="NCBI Taxonomy" id="8319"/>
    <lineage>
        <taxon>Eukaryota</taxon>
        <taxon>Metazoa</taxon>
        <taxon>Chordata</taxon>
        <taxon>Craniata</taxon>
        <taxon>Vertebrata</taxon>
        <taxon>Euteleostomi</taxon>
        <taxon>Amphibia</taxon>
        <taxon>Batrachia</taxon>
        <taxon>Caudata</taxon>
        <taxon>Salamandroidea</taxon>
        <taxon>Salamandridae</taxon>
        <taxon>Pleurodelinae</taxon>
        <taxon>Pleurodeles</taxon>
    </lineage>
</organism>
<reference evidence="1" key="1">
    <citation type="journal article" date="2022" name="bioRxiv">
        <title>Sequencing and chromosome-scale assembly of the giantPleurodeles waltlgenome.</title>
        <authorList>
            <person name="Brown T."/>
            <person name="Elewa A."/>
            <person name="Iarovenko S."/>
            <person name="Subramanian E."/>
            <person name="Araus A.J."/>
            <person name="Petzold A."/>
            <person name="Susuki M."/>
            <person name="Suzuki K.-i.T."/>
            <person name="Hayashi T."/>
            <person name="Toyoda A."/>
            <person name="Oliveira C."/>
            <person name="Osipova E."/>
            <person name="Leigh N.D."/>
            <person name="Simon A."/>
            <person name="Yun M.H."/>
        </authorList>
    </citation>
    <scope>NUCLEOTIDE SEQUENCE</scope>
    <source>
        <strain evidence="1">20211129_DDA</strain>
        <tissue evidence="1">Liver</tissue>
    </source>
</reference>
<dbReference type="EMBL" id="JANPWB010000001">
    <property type="protein sequence ID" value="KAJ1215544.1"/>
    <property type="molecule type" value="Genomic_DNA"/>
</dbReference>
<protein>
    <submittedName>
        <fullName evidence="1">Uncharacterized protein</fullName>
    </submittedName>
</protein>
<evidence type="ECO:0000313" key="1">
    <source>
        <dbReference type="EMBL" id="KAJ1215544.1"/>
    </source>
</evidence>
<proteinExistence type="predicted"/>
<comment type="caution">
    <text evidence="1">The sequence shown here is derived from an EMBL/GenBank/DDBJ whole genome shotgun (WGS) entry which is preliminary data.</text>
</comment>
<dbReference type="Proteomes" id="UP001066276">
    <property type="component" value="Chromosome 1_1"/>
</dbReference>
<dbReference type="AlphaFoldDB" id="A0AAV7WUI1"/>
<name>A0AAV7WUI1_PLEWA</name>
<accession>A0AAV7WUI1</accession>